<dbReference type="PRINTS" id="PR00237">
    <property type="entry name" value="GPCRRHODOPSN"/>
</dbReference>
<evidence type="ECO:0000256" key="1">
    <source>
        <dbReference type="ARBA" id="ARBA00004141"/>
    </source>
</evidence>
<dbReference type="InterPro" id="IPR017452">
    <property type="entry name" value="GPCR_Rhodpsn_7TM"/>
</dbReference>
<evidence type="ECO:0000313" key="10">
    <source>
        <dbReference type="EMBL" id="RMX60119.1"/>
    </source>
</evidence>
<dbReference type="PANTHER" id="PTHR45695:SF9">
    <property type="entry name" value="LEUCOKININ RECEPTOR"/>
    <property type="match status" value="1"/>
</dbReference>
<name>A0A3M6V2T9_POCDA</name>
<dbReference type="Gene3D" id="1.20.1070.10">
    <property type="entry name" value="Rhodopsin 7-helix transmembrane proteins"/>
    <property type="match status" value="1"/>
</dbReference>
<dbReference type="AlphaFoldDB" id="A0A3M6V2T9"/>
<dbReference type="GO" id="GO:0005886">
    <property type="term" value="C:plasma membrane"/>
    <property type="evidence" value="ECO:0007669"/>
    <property type="project" value="TreeGrafter"/>
</dbReference>
<sequence length="270" mass="30764">MAIATRFKREQKSVTEFPYSNILQVKLPITPPNHLPPRNIIWMKCGVISTLVKISQTAKFSIRQLVGVFMDRCLAMMQITRELPITDITRLNDMAVARIIVVGEKQAHFQHQGEWLIDVPDIGFKLRNIPGEIPSNQKELVIRTARKVTILMISVVVVFFVSWAPALVVLLILVFGNASRTFGVVLMQHPLLYGISFWLICNNSAFNPLLYFIFIESFRQGLRSVCSRCRVPRFSLQESGQELTRIRPTLDIINKEEGNIELTAYSGYNS</sequence>
<evidence type="ECO:0000256" key="7">
    <source>
        <dbReference type="ARBA" id="ARBA00023224"/>
    </source>
</evidence>
<evidence type="ECO:0000256" key="3">
    <source>
        <dbReference type="ARBA" id="ARBA00022989"/>
    </source>
</evidence>
<protein>
    <recommendedName>
        <fullName evidence="9">G-protein coupled receptors family 1 profile domain-containing protein</fullName>
    </recommendedName>
</protein>
<evidence type="ECO:0000313" key="11">
    <source>
        <dbReference type="Proteomes" id="UP000275408"/>
    </source>
</evidence>
<dbReference type="PANTHER" id="PTHR45695">
    <property type="entry name" value="LEUCOKININ RECEPTOR-RELATED"/>
    <property type="match status" value="1"/>
</dbReference>
<dbReference type="OrthoDB" id="2105199at2759"/>
<dbReference type="InterPro" id="IPR000276">
    <property type="entry name" value="GPCR_Rhodpsn"/>
</dbReference>
<keyword evidence="3 8" id="KW-1133">Transmembrane helix</keyword>
<accession>A0A3M6V2T9</accession>
<dbReference type="EMBL" id="RCHS01000234">
    <property type="protein sequence ID" value="RMX60119.1"/>
    <property type="molecule type" value="Genomic_DNA"/>
</dbReference>
<comment type="caution">
    <text evidence="10">The sequence shown here is derived from an EMBL/GenBank/DDBJ whole genome shotgun (WGS) entry which is preliminary data.</text>
</comment>
<dbReference type="Pfam" id="PF00001">
    <property type="entry name" value="7tm_1"/>
    <property type="match status" value="1"/>
</dbReference>
<feature type="transmembrane region" description="Helical" evidence="8">
    <location>
        <begin position="148"/>
        <end position="175"/>
    </location>
</feature>
<dbReference type="PROSITE" id="PS50262">
    <property type="entry name" value="G_PROTEIN_RECEP_F1_2"/>
    <property type="match status" value="1"/>
</dbReference>
<dbReference type="SUPFAM" id="SSF81321">
    <property type="entry name" value="Family A G protein-coupled receptor-like"/>
    <property type="match status" value="1"/>
</dbReference>
<keyword evidence="2 8" id="KW-0812">Transmembrane</keyword>
<evidence type="ECO:0000256" key="6">
    <source>
        <dbReference type="ARBA" id="ARBA00023170"/>
    </source>
</evidence>
<evidence type="ECO:0000256" key="5">
    <source>
        <dbReference type="ARBA" id="ARBA00023136"/>
    </source>
</evidence>
<feature type="transmembrane region" description="Helical" evidence="8">
    <location>
        <begin position="195"/>
        <end position="214"/>
    </location>
</feature>
<proteinExistence type="predicted"/>
<organism evidence="10 11">
    <name type="scientific">Pocillopora damicornis</name>
    <name type="common">Cauliflower coral</name>
    <name type="synonym">Millepora damicornis</name>
    <dbReference type="NCBI Taxonomy" id="46731"/>
    <lineage>
        <taxon>Eukaryota</taxon>
        <taxon>Metazoa</taxon>
        <taxon>Cnidaria</taxon>
        <taxon>Anthozoa</taxon>
        <taxon>Hexacorallia</taxon>
        <taxon>Scleractinia</taxon>
        <taxon>Astrocoeniina</taxon>
        <taxon>Pocilloporidae</taxon>
        <taxon>Pocillopora</taxon>
    </lineage>
</organism>
<reference evidence="10 11" key="1">
    <citation type="journal article" date="2018" name="Sci. Rep.">
        <title>Comparative analysis of the Pocillopora damicornis genome highlights role of immune system in coral evolution.</title>
        <authorList>
            <person name="Cunning R."/>
            <person name="Bay R.A."/>
            <person name="Gillette P."/>
            <person name="Baker A.C."/>
            <person name="Traylor-Knowles N."/>
        </authorList>
    </citation>
    <scope>NUCLEOTIDE SEQUENCE [LARGE SCALE GENOMIC DNA]</scope>
    <source>
        <strain evidence="10">RSMAS</strain>
        <tissue evidence="10">Whole animal</tissue>
    </source>
</reference>
<keyword evidence="5 8" id="KW-0472">Membrane</keyword>
<evidence type="ECO:0000256" key="8">
    <source>
        <dbReference type="SAM" id="Phobius"/>
    </source>
</evidence>
<keyword evidence="11" id="KW-1185">Reference proteome</keyword>
<comment type="subcellular location">
    <subcellularLocation>
        <location evidence="1">Membrane</location>
        <topology evidence="1">Multi-pass membrane protein</topology>
    </subcellularLocation>
</comment>
<dbReference type="GO" id="GO:0004930">
    <property type="term" value="F:G protein-coupled receptor activity"/>
    <property type="evidence" value="ECO:0007669"/>
    <property type="project" value="UniProtKB-KW"/>
</dbReference>
<dbReference type="Proteomes" id="UP000275408">
    <property type="component" value="Unassembled WGS sequence"/>
</dbReference>
<feature type="domain" description="G-protein coupled receptors family 1 profile" evidence="9">
    <location>
        <begin position="146"/>
        <end position="211"/>
    </location>
</feature>
<evidence type="ECO:0000256" key="2">
    <source>
        <dbReference type="ARBA" id="ARBA00022692"/>
    </source>
</evidence>
<keyword evidence="4" id="KW-0297">G-protein coupled receptor</keyword>
<keyword evidence="6" id="KW-0675">Receptor</keyword>
<evidence type="ECO:0000259" key="9">
    <source>
        <dbReference type="PROSITE" id="PS50262"/>
    </source>
</evidence>
<gene>
    <name evidence="10" type="ORF">pdam_00019531</name>
</gene>
<evidence type="ECO:0000256" key="4">
    <source>
        <dbReference type="ARBA" id="ARBA00023040"/>
    </source>
</evidence>
<keyword evidence="7" id="KW-0807">Transducer</keyword>